<feature type="compositionally biased region" description="Polar residues" evidence="1">
    <location>
        <begin position="136"/>
        <end position="150"/>
    </location>
</feature>
<name>A0AAV7R938_PLEWA</name>
<proteinExistence type="predicted"/>
<gene>
    <name evidence="2" type="ORF">NDU88_000767</name>
</gene>
<dbReference type="AlphaFoldDB" id="A0AAV7R938"/>
<evidence type="ECO:0000313" key="2">
    <source>
        <dbReference type="EMBL" id="KAJ1147926.1"/>
    </source>
</evidence>
<evidence type="ECO:0000256" key="1">
    <source>
        <dbReference type="SAM" id="MobiDB-lite"/>
    </source>
</evidence>
<dbReference type="Proteomes" id="UP001066276">
    <property type="component" value="Chromosome 5"/>
</dbReference>
<feature type="region of interest" description="Disordered" evidence="1">
    <location>
        <begin position="118"/>
        <end position="159"/>
    </location>
</feature>
<sequence>MSDPRQGAETGGLKDEAPPGILRCASEACGVGMRAHLPAFGREGAGGSTGWRSGTEGALPWTPGPSSSSCPRQLSPWAASCSLGARLGKYRQILRPSPAWRPETNRLREAQKYIYKQEMESTSPVPPEGEWGSRCSPISTDNAQCHQRNQGRVPVRKTS</sequence>
<feature type="region of interest" description="Disordered" evidence="1">
    <location>
        <begin position="38"/>
        <end position="73"/>
    </location>
</feature>
<feature type="region of interest" description="Disordered" evidence="1">
    <location>
        <begin position="1"/>
        <end position="20"/>
    </location>
</feature>
<organism evidence="2 3">
    <name type="scientific">Pleurodeles waltl</name>
    <name type="common">Iberian ribbed newt</name>
    <dbReference type="NCBI Taxonomy" id="8319"/>
    <lineage>
        <taxon>Eukaryota</taxon>
        <taxon>Metazoa</taxon>
        <taxon>Chordata</taxon>
        <taxon>Craniata</taxon>
        <taxon>Vertebrata</taxon>
        <taxon>Euteleostomi</taxon>
        <taxon>Amphibia</taxon>
        <taxon>Batrachia</taxon>
        <taxon>Caudata</taxon>
        <taxon>Salamandroidea</taxon>
        <taxon>Salamandridae</taxon>
        <taxon>Pleurodelinae</taxon>
        <taxon>Pleurodeles</taxon>
    </lineage>
</organism>
<keyword evidence="3" id="KW-1185">Reference proteome</keyword>
<dbReference type="EMBL" id="JANPWB010000009">
    <property type="protein sequence ID" value="KAJ1147926.1"/>
    <property type="molecule type" value="Genomic_DNA"/>
</dbReference>
<comment type="caution">
    <text evidence="2">The sequence shown here is derived from an EMBL/GenBank/DDBJ whole genome shotgun (WGS) entry which is preliminary data.</text>
</comment>
<protein>
    <submittedName>
        <fullName evidence="2">Uncharacterized protein</fullName>
    </submittedName>
</protein>
<evidence type="ECO:0000313" key="3">
    <source>
        <dbReference type="Proteomes" id="UP001066276"/>
    </source>
</evidence>
<accession>A0AAV7R938</accession>
<reference evidence="2" key="1">
    <citation type="journal article" date="2022" name="bioRxiv">
        <title>Sequencing and chromosome-scale assembly of the giantPleurodeles waltlgenome.</title>
        <authorList>
            <person name="Brown T."/>
            <person name="Elewa A."/>
            <person name="Iarovenko S."/>
            <person name="Subramanian E."/>
            <person name="Araus A.J."/>
            <person name="Petzold A."/>
            <person name="Susuki M."/>
            <person name="Suzuki K.-i.T."/>
            <person name="Hayashi T."/>
            <person name="Toyoda A."/>
            <person name="Oliveira C."/>
            <person name="Osipova E."/>
            <person name="Leigh N.D."/>
            <person name="Simon A."/>
            <person name="Yun M.H."/>
        </authorList>
    </citation>
    <scope>NUCLEOTIDE SEQUENCE</scope>
    <source>
        <strain evidence="2">20211129_DDA</strain>
        <tissue evidence="2">Liver</tissue>
    </source>
</reference>